<dbReference type="Gene3D" id="2.20.25.10">
    <property type="match status" value="1"/>
</dbReference>
<sequence length="142" mass="15103">MLSNIIYRTTAIAEGGREGHVHSEDGALDIDLVKPKEMGGNGTIGANPETLFAAGYAACFESATRFAAQKAGFKVQDGSYVKAEVGIGPRKSGGFELSVIMTVHLEGLDKQQAEMAAHTAHNEICPYSHATRNNISVQIKVI</sequence>
<dbReference type="GO" id="GO:0006979">
    <property type="term" value="P:response to oxidative stress"/>
    <property type="evidence" value="ECO:0007669"/>
    <property type="project" value="InterPro"/>
</dbReference>
<dbReference type="Pfam" id="PF02566">
    <property type="entry name" value="OsmC"/>
    <property type="match status" value="1"/>
</dbReference>
<dbReference type="AlphaFoldDB" id="A0A1R0F6Q5"/>
<keyword evidence="3" id="KW-1185">Reference proteome</keyword>
<dbReference type="InterPro" id="IPR015946">
    <property type="entry name" value="KH_dom-like_a/b"/>
</dbReference>
<comment type="caution">
    <text evidence="2">The sequence shown here is derived from an EMBL/GenBank/DDBJ whole genome shotgun (WGS) entry which is preliminary data.</text>
</comment>
<name>A0A1R0F6Q5_9HYPH</name>
<dbReference type="GeneID" id="92992727"/>
<evidence type="ECO:0000313" key="2">
    <source>
        <dbReference type="EMBL" id="OLY42653.1"/>
    </source>
</evidence>
<dbReference type="EMBL" id="LXYT01000003">
    <property type="protein sequence ID" value="OLY42653.1"/>
    <property type="molecule type" value="Genomic_DNA"/>
</dbReference>
<comment type="similarity">
    <text evidence="1">Belongs to the OsmC/Ohr family.</text>
</comment>
<dbReference type="InterPro" id="IPR036102">
    <property type="entry name" value="OsmC/Ohrsf"/>
</dbReference>
<dbReference type="SUPFAM" id="SSF82784">
    <property type="entry name" value="OsmC-like"/>
    <property type="match status" value="1"/>
</dbReference>
<dbReference type="RefSeq" id="WP_075870509.1">
    <property type="nucleotide sequence ID" value="NZ_CALYQA010000008.1"/>
</dbReference>
<dbReference type="OrthoDB" id="9797508at2"/>
<dbReference type="InterPro" id="IPR019953">
    <property type="entry name" value="OHR"/>
</dbReference>
<dbReference type="PANTHER" id="PTHR33797">
    <property type="entry name" value="ORGANIC HYDROPEROXIDE RESISTANCE PROTEIN-LIKE"/>
    <property type="match status" value="1"/>
</dbReference>
<proteinExistence type="inferred from homology"/>
<dbReference type="Gene3D" id="3.30.300.20">
    <property type="match status" value="1"/>
</dbReference>
<protein>
    <submittedName>
        <fullName evidence="2">Peroxiredoxin, Ohr subfamily</fullName>
    </submittedName>
</protein>
<dbReference type="PANTHER" id="PTHR33797:SF2">
    <property type="entry name" value="ORGANIC HYDROPEROXIDE RESISTANCE PROTEIN-LIKE"/>
    <property type="match status" value="1"/>
</dbReference>
<reference evidence="2 3" key="1">
    <citation type="submission" date="2016-12" db="EMBL/GenBank/DDBJ databases">
        <title>Comparative genomics of Bartonella apis.</title>
        <authorList>
            <person name="Engel P."/>
        </authorList>
    </citation>
    <scope>NUCLEOTIDE SEQUENCE [LARGE SCALE GENOMIC DNA]</scope>
    <source>
        <strain evidence="2 3">PEB0149</strain>
    </source>
</reference>
<gene>
    <name evidence="2" type="ORF">PEB0149_000590</name>
</gene>
<evidence type="ECO:0000313" key="3">
    <source>
        <dbReference type="Proteomes" id="UP000187344"/>
    </source>
</evidence>
<evidence type="ECO:0000256" key="1">
    <source>
        <dbReference type="ARBA" id="ARBA00007378"/>
    </source>
</evidence>
<organism evidence="2 3">
    <name type="scientific">Bartonella apis</name>
    <dbReference type="NCBI Taxonomy" id="1686310"/>
    <lineage>
        <taxon>Bacteria</taxon>
        <taxon>Pseudomonadati</taxon>
        <taxon>Pseudomonadota</taxon>
        <taxon>Alphaproteobacteria</taxon>
        <taxon>Hyphomicrobiales</taxon>
        <taxon>Bartonellaceae</taxon>
        <taxon>Bartonella</taxon>
    </lineage>
</organism>
<accession>A0A1R0F6Q5</accession>
<dbReference type="InterPro" id="IPR003718">
    <property type="entry name" value="OsmC/Ohr_fam"/>
</dbReference>
<dbReference type="NCBIfam" id="TIGR03561">
    <property type="entry name" value="organ_hyd_perox"/>
    <property type="match status" value="1"/>
</dbReference>
<dbReference type="Proteomes" id="UP000187344">
    <property type="component" value="Unassembled WGS sequence"/>
</dbReference>